<protein>
    <submittedName>
        <fullName evidence="2">ABC transporter substrate-binding protein</fullName>
    </submittedName>
</protein>
<dbReference type="InterPro" id="IPR028082">
    <property type="entry name" value="Peripla_BP_I"/>
</dbReference>
<evidence type="ECO:0000256" key="1">
    <source>
        <dbReference type="SAM" id="SignalP"/>
    </source>
</evidence>
<dbReference type="Proteomes" id="UP000823936">
    <property type="component" value="Unassembled WGS sequence"/>
</dbReference>
<keyword evidence="1" id="KW-0732">Signal</keyword>
<gene>
    <name evidence="2" type="ORF">IAB12_06980</name>
</gene>
<evidence type="ECO:0000313" key="2">
    <source>
        <dbReference type="EMBL" id="HIV99500.1"/>
    </source>
</evidence>
<dbReference type="CDD" id="cd06325">
    <property type="entry name" value="PBP1_ABC_unchar_transporter"/>
    <property type="match status" value="1"/>
</dbReference>
<organism evidence="2 3">
    <name type="scientific">Candidatus Ornithospirochaeta avicola</name>
    <dbReference type="NCBI Taxonomy" id="2840896"/>
    <lineage>
        <taxon>Bacteria</taxon>
        <taxon>Pseudomonadati</taxon>
        <taxon>Spirochaetota</taxon>
        <taxon>Spirochaetia</taxon>
        <taxon>Spirochaetales</taxon>
        <taxon>Spirochaetaceae</taxon>
        <taxon>Spirochaetaceae incertae sedis</taxon>
        <taxon>Candidatus Ornithospirochaeta</taxon>
    </lineage>
</organism>
<dbReference type="Gene3D" id="3.40.50.2300">
    <property type="match status" value="2"/>
</dbReference>
<evidence type="ECO:0000313" key="3">
    <source>
        <dbReference type="Proteomes" id="UP000823936"/>
    </source>
</evidence>
<sequence>MKKIILSLLVLTITFSLFAMGAEETNDGSIRIGVSKLMSHAALDAAEKGMQDYLDSTGLDITYDFQNANGDISSAGQIAQKFKDDGADIVVGVATPTAQALANVFMDTPVVFTAITDPVDAGLMSNVNGDEGSNIAGVSDLSPVEEQIKLFMDITGAKTIGNVYASGEANGVVLMNLAKEAVEKNGGTFVEAAVANTSEVMMATQSIIDRVDAVYIATDNTVIAALASVAEVCKDSGKPLFSADPSGVEGLDVLISWGFDYYSIGTETGKVIEKILSGQEPGKIGTVYLTDPSDFELWFNLDNAKDLGIEIADEYLDMAAVIIENGQKIEK</sequence>
<dbReference type="AlphaFoldDB" id="A0A9D1PUT3"/>
<feature type="chain" id="PRO_5039686907" evidence="1">
    <location>
        <begin position="22"/>
        <end position="331"/>
    </location>
</feature>
<dbReference type="SUPFAM" id="SSF53822">
    <property type="entry name" value="Periplasmic binding protein-like I"/>
    <property type="match status" value="1"/>
</dbReference>
<name>A0A9D1PUT3_9SPIO</name>
<dbReference type="Pfam" id="PF04392">
    <property type="entry name" value="ABC_sub_bind"/>
    <property type="match status" value="1"/>
</dbReference>
<dbReference type="PANTHER" id="PTHR35271">
    <property type="entry name" value="ABC TRANSPORTER, SUBSTRATE-BINDING LIPOPROTEIN-RELATED"/>
    <property type="match status" value="1"/>
</dbReference>
<accession>A0A9D1PUT3</accession>
<proteinExistence type="predicted"/>
<dbReference type="EMBL" id="DXHU01000023">
    <property type="protein sequence ID" value="HIV99500.1"/>
    <property type="molecule type" value="Genomic_DNA"/>
</dbReference>
<feature type="signal peptide" evidence="1">
    <location>
        <begin position="1"/>
        <end position="21"/>
    </location>
</feature>
<dbReference type="PANTHER" id="PTHR35271:SF1">
    <property type="entry name" value="ABC TRANSPORTER, SUBSTRATE-BINDING LIPOPROTEIN"/>
    <property type="match status" value="1"/>
</dbReference>
<reference evidence="2" key="1">
    <citation type="journal article" date="2021" name="PeerJ">
        <title>Extensive microbial diversity within the chicken gut microbiome revealed by metagenomics and culture.</title>
        <authorList>
            <person name="Gilroy R."/>
            <person name="Ravi A."/>
            <person name="Getino M."/>
            <person name="Pursley I."/>
            <person name="Horton D.L."/>
            <person name="Alikhan N.F."/>
            <person name="Baker D."/>
            <person name="Gharbi K."/>
            <person name="Hall N."/>
            <person name="Watson M."/>
            <person name="Adriaenssens E.M."/>
            <person name="Foster-Nyarko E."/>
            <person name="Jarju S."/>
            <person name="Secka A."/>
            <person name="Antonio M."/>
            <person name="Oren A."/>
            <person name="Chaudhuri R.R."/>
            <person name="La Ragione R."/>
            <person name="Hildebrand F."/>
            <person name="Pallen M.J."/>
        </authorList>
    </citation>
    <scope>NUCLEOTIDE SEQUENCE</scope>
    <source>
        <strain evidence="2">Gambia11-129</strain>
    </source>
</reference>
<dbReference type="InterPro" id="IPR007487">
    <property type="entry name" value="ABC_transpt-TYRBP-like"/>
</dbReference>
<comment type="caution">
    <text evidence="2">The sequence shown here is derived from an EMBL/GenBank/DDBJ whole genome shotgun (WGS) entry which is preliminary data.</text>
</comment>
<reference evidence="2" key="2">
    <citation type="submission" date="2021-04" db="EMBL/GenBank/DDBJ databases">
        <authorList>
            <person name="Gilroy R."/>
        </authorList>
    </citation>
    <scope>NUCLEOTIDE SEQUENCE</scope>
    <source>
        <strain evidence="2">Gambia11-129</strain>
    </source>
</reference>